<dbReference type="EMBL" id="BMAC01000105">
    <property type="protein sequence ID" value="GFP85460.1"/>
    <property type="molecule type" value="Genomic_DNA"/>
</dbReference>
<reference evidence="1" key="1">
    <citation type="submission" date="2020-07" db="EMBL/GenBank/DDBJ databases">
        <title>Ethylene signaling mediates host invasion by parasitic plants.</title>
        <authorList>
            <person name="Yoshida S."/>
        </authorList>
    </citation>
    <scope>NUCLEOTIDE SEQUENCE</scope>
    <source>
        <strain evidence="1">Okayama</strain>
    </source>
</reference>
<gene>
    <name evidence="1" type="ORF">PHJA_000689700</name>
</gene>
<comment type="caution">
    <text evidence="1">The sequence shown here is derived from an EMBL/GenBank/DDBJ whole genome shotgun (WGS) entry which is preliminary data.</text>
</comment>
<proteinExistence type="predicted"/>
<evidence type="ECO:0000313" key="1">
    <source>
        <dbReference type="EMBL" id="GFP85460.1"/>
    </source>
</evidence>
<dbReference type="AlphaFoldDB" id="A0A830BCY1"/>
<protein>
    <submittedName>
        <fullName evidence="1">E3 ubiquitin-protein ligase upl7</fullName>
    </submittedName>
</protein>
<keyword evidence="2" id="KW-1185">Reference proteome</keyword>
<organism evidence="1 2">
    <name type="scientific">Phtheirospermum japonicum</name>
    <dbReference type="NCBI Taxonomy" id="374723"/>
    <lineage>
        <taxon>Eukaryota</taxon>
        <taxon>Viridiplantae</taxon>
        <taxon>Streptophyta</taxon>
        <taxon>Embryophyta</taxon>
        <taxon>Tracheophyta</taxon>
        <taxon>Spermatophyta</taxon>
        <taxon>Magnoliopsida</taxon>
        <taxon>eudicotyledons</taxon>
        <taxon>Gunneridae</taxon>
        <taxon>Pentapetalae</taxon>
        <taxon>asterids</taxon>
        <taxon>lamiids</taxon>
        <taxon>Lamiales</taxon>
        <taxon>Orobanchaceae</taxon>
        <taxon>Orobanchaceae incertae sedis</taxon>
        <taxon>Phtheirospermum</taxon>
    </lineage>
</organism>
<dbReference type="OrthoDB" id="8068875at2759"/>
<sequence>MESILSRTVNEAVNEIFSIHHHHLKSHAQNPNPSPPSQITTISNHRKSLAQYPNPSPPSQITTISNLSPRTLTHHHHLKSLAQNPSPERIPIPSFSNSKPSIMRIGFKSSFLVNAMEPSLSPPFNANATLSPPPSSGDGDETLEDAWYENIASKLLIVSLRGASAKEITRDALIERVNQERELRSYTRQANAAVMFIQRVWRRHHEMKLVALRLQWDWEIRMNEQRVAGKLEPETGIA</sequence>
<accession>A0A830BCY1</accession>
<name>A0A830BCY1_9LAMI</name>
<dbReference type="Proteomes" id="UP000653305">
    <property type="component" value="Unassembled WGS sequence"/>
</dbReference>
<evidence type="ECO:0000313" key="2">
    <source>
        <dbReference type="Proteomes" id="UP000653305"/>
    </source>
</evidence>